<proteinExistence type="predicted"/>
<dbReference type="STRING" id="485916.Dtox_0067"/>
<evidence type="ECO:0000313" key="3">
    <source>
        <dbReference type="Proteomes" id="UP000002217"/>
    </source>
</evidence>
<name>C8VVG4_DESAS</name>
<sequence length="86" mass="9694">MKKKNIIIVMGVILVFSMGVYMEKHFSFSRGLVEGTQDVLRKTHILSERLVKEIKQAISTVKITSAIILGILAKGNIKNRLVKIKK</sequence>
<dbReference type="EMBL" id="CP001720">
    <property type="protein sequence ID" value="ACV61030.1"/>
    <property type="molecule type" value="Genomic_DNA"/>
</dbReference>
<keyword evidence="3" id="KW-1185">Reference proteome</keyword>
<dbReference type="HOGENOM" id="CLU_2492727_0_0_9"/>
<dbReference type="RefSeq" id="WP_012813482.1">
    <property type="nucleotide sequence ID" value="NC_013216.1"/>
</dbReference>
<keyword evidence="1" id="KW-0812">Transmembrane</keyword>
<feature type="transmembrane region" description="Helical" evidence="1">
    <location>
        <begin position="6"/>
        <end position="22"/>
    </location>
</feature>
<dbReference type="Proteomes" id="UP000002217">
    <property type="component" value="Chromosome"/>
</dbReference>
<keyword evidence="1" id="KW-0472">Membrane</keyword>
<accession>C8VVG4</accession>
<evidence type="ECO:0000256" key="1">
    <source>
        <dbReference type="SAM" id="Phobius"/>
    </source>
</evidence>
<dbReference type="KEGG" id="dae:Dtox_0067"/>
<keyword evidence="1" id="KW-1133">Transmembrane helix</keyword>
<organism evidence="2 3">
    <name type="scientific">Desulfofarcimen acetoxidans (strain ATCC 49208 / DSM 771 / KCTC 5769 / VKM B-1644 / 5575)</name>
    <name type="common">Desulfotomaculum acetoxidans</name>
    <dbReference type="NCBI Taxonomy" id="485916"/>
    <lineage>
        <taxon>Bacteria</taxon>
        <taxon>Bacillati</taxon>
        <taxon>Bacillota</taxon>
        <taxon>Clostridia</taxon>
        <taxon>Eubacteriales</taxon>
        <taxon>Peptococcaceae</taxon>
        <taxon>Desulfofarcimen</taxon>
    </lineage>
</organism>
<reference evidence="2 3" key="1">
    <citation type="journal article" date="2009" name="Stand. Genomic Sci.">
        <title>Complete genome sequence of Desulfotomaculum acetoxidans type strain (5575).</title>
        <authorList>
            <person name="Spring S."/>
            <person name="Lapidus A."/>
            <person name="Schroder M."/>
            <person name="Gleim D."/>
            <person name="Sims D."/>
            <person name="Meincke L."/>
            <person name="Glavina Del Rio T."/>
            <person name="Tice H."/>
            <person name="Copeland A."/>
            <person name="Cheng J.F."/>
            <person name="Lucas S."/>
            <person name="Chen F."/>
            <person name="Nolan M."/>
            <person name="Bruce D."/>
            <person name="Goodwin L."/>
            <person name="Pitluck S."/>
            <person name="Ivanova N."/>
            <person name="Mavromatis K."/>
            <person name="Mikhailova N."/>
            <person name="Pati A."/>
            <person name="Chen A."/>
            <person name="Palaniappan K."/>
            <person name="Land M."/>
            <person name="Hauser L."/>
            <person name="Chang Y.J."/>
            <person name="Jeffries C.D."/>
            <person name="Chain P."/>
            <person name="Saunders E."/>
            <person name="Brettin T."/>
            <person name="Detter J.C."/>
            <person name="Goker M."/>
            <person name="Bristow J."/>
            <person name="Eisen J.A."/>
            <person name="Markowitz V."/>
            <person name="Hugenholtz P."/>
            <person name="Kyrpides N.C."/>
            <person name="Klenk H.P."/>
            <person name="Han C."/>
        </authorList>
    </citation>
    <scope>NUCLEOTIDE SEQUENCE [LARGE SCALE GENOMIC DNA]</scope>
    <source>
        <strain evidence="3">ATCC 49208 / DSM 771 / VKM B-1644</strain>
    </source>
</reference>
<gene>
    <name evidence="2" type="ordered locus">Dtox_0067</name>
</gene>
<protein>
    <submittedName>
        <fullName evidence="2">Uncharacterized protein</fullName>
    </submittedName>
</protein>
<evidence type="ECO:0000313" key="2">
    <source>
        <dbReference type="EMBL" id="ACV61030.1"/>
    </source>
</evidence>
<dbReference type="AlphaFoldDB" id="C8VVG4"/>